<evidence type="ECO:0000313" key="10">
    <source>
        <dbReference type="EMBL" id="PQJ64878.1"/>
    </source>
</evidence>
<keyword evidence="4" id="KW-0997">Cell inner membrane</keyword>
<dbReference type="PANTHER" id="PTHR23522:SF10">
    <property type="entry name" value="3-PHENYLPROPIONIC ACID TRANSPORTER-RELATED"/>
    <property type="match status" value="1"/>
</dbReference>
<evidence type="ECO:0000256" key="1">
    <source>
        <dbReference type="ARBA" id="ARBA00004429"/>
    </source>
</evidence>
<feature type="transmembrane region" description="Helical" evidence="8">
    <location>
        <begin position="271"/>
        <end position="290"/>
    </location>
</feature>
<dbReference type="InterPro" id="IPR036259">
    <property type="entry name" value="MFS_trans_sf"/>
</dbReference>
<dbReference type="Pfam" id="PF12832">
    <property type="entry name" value="MFS_1_like"/>
    <property type="match status" value="1"/>
</dbReference>
<evidence type="ECO:0000256" key="7">
    <source>
        <dbReference type="ARBA" id="ARBA00023136"/>
    </source>
</evidence>
<dbReference type="CDD" id="cd17335">
    <property type="entry name" value="MFS_MFSD6"/>
    <property type="match status" value="1"/>
</dbReference>
<dbReference type="GO" id="GO:0015528">
    <property type="term" value="F:lactose:proton symporter activity"/>
    <property type="evidence" value="ECO:0007669"/>
    <property type="project" value="TreeGrafter"/>
</dbReference>
<dbReference type="InterPro" id="IPR026032">
    <property type="entry name" value="HcaT-like"/>
</dbReference>
<dbReference type="InterPro" id="IPR024989">
    <property type="entry name" value="MFS_assoc_dom"/>
</dbReference>
<dbReference type="RefSeq" id="WP_105061393.1">
    <property type="nucleotide sequence ID" value="NZ_MSCJ01000002.1"/>
</dbReference>
<evidence type="ECO:0000256" key="3">
    <source>
        <dbReference type="ARBA" id="ARBA00022475"/>
    </source>
</evidence>
<organism evidence="10 11">
    <name type="scientific">Photobacterium angustum</name>
    <dbReference type="NCBI Taxonomy" id="661"/>
    <lineage>
        <taxon>Bacteria</taxon>
        <taxon>Pseudomonadati</taxon>
        <taxon>Pseudomonadota</taxon>
        <taxon>Gammaproteobacteria</taxon>
        <taxon>Vibrionales</taxon>
        <taxon>Vibrionaceae</taxon>
        <taxon>Photobacterium</taxon>
    </lineage>
</organism>
<feature type="transmembrane region" description="Helical" evidence="8">
    <location>
        <begin position="72"/>
        <end position="90"/>
    </location>
</feature>
<keyword evidence="7 8" id="KW-0472">Membrane</keyword>
<accession>A0A2S7VS06</accession>
<dbReference type="AlphaFoldDB" id="A0A2S7VS06"/>
<feature type="transmembrane region" description="Helical" evidence="8">
    <location>
        <begin position="197"/>
        <end position="220"/>
    </location>
</feature>
<keyword evidence="3" id="KW-1003">Cell membrane</keyword>
<proteinExistence type="predicted"/>
<dbReference type="Gene3D" id="1.20.1250.20">
    <property type="entry name" value="MFS general substrate transporter like domains"/>
    <property type="match status" value="2"/>
</dbReference>
<evidence type="ECO:0000313" key="11">
    <source>
        <dbReference type="Proteomes" id="UP000238730"/>
    </source>
</evidence>
<comment type="caution">
    <text evidence="10">The sequence shown here is derived from an EMBL/GenBank/DDBJ whole genome shotgun (WGS) entry which is preliminary data.</text>
</comment>
<dbReference type="PIRSF" id="PIRSF004925">
    <property type="entry name" value="HcaT"/>
    <property type="match status" value="1"/>
</dbReference>
<feature type="transmembrane region" description="Helical" evidence="8">
    <location>
        <begin position="240"/>
        <end position="259"/>
    </location>
</feature>
<feature type="transmembrane region" description="Helical" evidence="8">
    <location>
        <begin position="12"/>
        <end position="30"/>
    </location>
</feature>
<keyword evidence="6 8" id="KW-1133">Transmembrane helix</keyword>
<feature type="transmembrane region" description="Helical" evidence="8">
    <location>
        <begin position="42"/>
        <end position="60"/>
    </location>
</feature>
<dbReference type="GO" id="GO:0030395">
    <property type="term" value="F:lactose binding"/>
    <property type="evidence" value="ECO:0007669"/>
    <property type="project" value="TreeGrafter"/>
</dbReference>
<dbReference type="GO" id="GO:0005886">
    <property type="term" value="C:plasma membrane"/>
    <property type="evidence" value="ECO:0007669"/>
    <property type="project" value="UniProtKB-SubCell"/>
</dbReference>
<evidence type="ECO:0000256" key="2">
    <source>
        <dbReference type="ARBA" id="ARBA00022448"/>
    </source>
</evidence>
<comment type="subcellular location">
    <subcellularLocation>
        <location evidence="1">Cell inner membrane</location>
        <topology evidence="1">Multi-pass membrane protein</topology>
    </subcellularLocation>
</comment>
<keyword evidence="5 8" id="KW-0812">Transmembrane</keyword>
<evidence type="ECO:0000256" key="4">
    <source>
        <dbReference type="ARBA" id="ARBA00022519"/>
    </source>
</evidence>
<dbReference type="EMBL" id="MSCJ01000002">
    <property type="protein sequence ID" value="PQJ64878.1"/>
    <property type="molecule type" value="Genomic_DNA"/>
</dbReference>
<protein>
    <submittedName>
        <fullName evidence="10">3-phenylpropionic acid transporter</fullName>
    </submittedName>
</protein>
<evidence type="ECO:0000259" key="9">
    <source>
        <dbReference type="Pfam" id="PF12832"/>
    </source>
</evidence>
<feature type="transmembrane region" description="Helical" evidence="8">
    <location>
        <begin position="359"/>
        <end position="377"/>
    </location>
</feature>
<feature type="domain" description="Major facilitator superfamily associated" evidence="9">
    <location>
        <begin position="17"/>
        <end position="362"/>
    </location>
</feature>
<feature type="transmembrane region" description="Helical" evidence="8">
    <location>
        <begin position="330"/>
        <end position="353"/>
    </location>
</feature>
<dbReference type="Proteomes" id="UP000238730">
    <property type="component" value="Unassembled WGS sequence"/>
</dbReference>
<dbReference type="NCBIfam" id="NF037955">
    <property type="entry name" value="mfs"/>
    <property type="match status" value="1"/>
</dbReference>
<evidence type="ECO:0000256" key="6">
    <source>
        <dbReference type="ARBA" id="ARBA00022989"/>
    </source>
</evidence>
<sequence length="391" mass="43115">MFTRSPYSWSSQYLWGFFFSYGVYLPFWAIWFKHIGVDDSDIGLLLGLGFAVRCLANLVLTPRIHKVEHLIPALRGFTLLGLLACIFYIVGGGGLWVLAAVTILFNLSAGPIVPISDAIVNHYAKDGHLDYGRTRLWGSIAFIAGSTVVGMLANHYGADIIPWVALSGLAFSQLMAARNPAIMPFDEGSSEQVRPALWGILRNGAVIKLIVIAALLQGSHAAYYGFSSIYWQKIGFSESMIGYLWSFSVVAEVMVFLVSKRLFSGWSVNNMFRLAAFGVLVRWGLTATLTDQWLMFPVQALHGVTFAAAHLAAIRYIQQQPSNHSVALQSLYNAIPLGAVMAILTSMSGWMYGNWGANVFWIMAAMAFPVFFIRLTPPQQIATTEYKTSKA</sequence>
<dbReference type="PANTHER" id="PTHR23522">
    <property type="entry name" value="BLL5896 PROTEIN"/>
    <property type="match status" value="1"/>
</dbReference>
<feature type="transmembrane region" description="Helical" evidence="8">
    <location>
        <begin position="136"/>
        <end position="154"/>
    </location>
</feature>
<feature type="transmembrane region" description="Helical" evidence="8">
    <location>
        <begin position="296"/>
        <end position="318"/>
    </location>
</feature>
<evidence type="ECO:0000256" key="5">
    <source>
        <dbReference type="ARBA" id="ARBA00022692"/>
    </source>
</evidence>
<name>A0A2S7VS06_PHOAN</name>
<dbReference type="NCBIfam" id="NF008346">
    <property type="entry name" value="PRK11128.1"/>
    <property type="match status" value="1"/>
</dbReference>
<keyword evidence="2" id="KW-0813">Transport</keyword>
<dbReference type="SUPFAM" id="SSF103473">
    <property type="entry name" value="MFS general substrate transporter"/>
    <property type="match status" value="1"/>
</dbReference>
<evidence type="ECO:0000256" key="8">
    <source>
        <dbReference type="SAM" id="Phobius"/>
    </source>
</evidence>
<gene>
    <name evidence="10" type="ORF">BTO08_14205</name>
</gene>
<reference evidence="10 11" key="1">
    <citation type="submission" date="2016-12" db="EMBL/GenBank/DDBJ databases">
        <title>Diversity of luminous bacteria.</title>
        <authorList>
            <person name="Yoshizawa S."/>
            <person name="Kogure K."/>
        </authorList>
    </citation>
    <scope>NUCLEOTIDE SEQUENCE [LARGE SCALE GENOMIC DNA]</scope>
    <source>
        <strain evidence="10 11">LC1-200</strain>
    </source>
</reference>
<dbReference type="OrthoDB" id="9150135at2"/>